<keyword evidence="3" id="KW-0274">FAD</keyword>
<reference evidence="6" key="1">
    <citation type="submission" date="2005-09" db="EMBL/GenBank/DDBJ databases">
        <title>Complete genome sequence of Clostridium kluyveri and comparative genomics of Clostridia species.</title>
        <authorList>
            <person name="Inui M."/>
            <person name="Nonaka H."/>
            <person name="Shinoda Y."/>
            <person name="Ikenaga Y."/>
            <person name="Abe M."/>
            <person name="Naito K."/>
            <person name="Vertes A.A."/>
            <person name="Yukawa H."/>
        </authorList>
    </citation>
    <scope>NUCLEOTIDE SEQUENCE [LARGE SCALE GENOMIC DNA]</scope>
    <source>
        <strain evidence="6">NBRC 12016</strain>
    </source>
</reference>
<proteinExistence type="predicted"/>
<dbReference type="PANTHER" id="PTHR43429">
    <property type="entry name" value="PYRIDINE NUCLEOTIDE-DISULFIDE OXIDOREDUCTASE DOMAIN-CONTAINING"/>
    <property type="match status" value="1"/>
</dbReference>
<dbReference type="AlphaFoldDB" id="B9E364"/>
<protein>
    <recommendedName>
        <fullName evidence="4">FAD/NAD(P)-binding domain-containing protein</fullName>
    </recommendedName>
</protein>
<dbReference type="Gene3D" id="3.50.50.60">
    <property type="entry name" value="FAD/NAD(P)-binding domain"/>
    <property type="match status" value="1"/>
</dbReference>
<evidence type="ECO:0000256" key="3">
    <source>
        <dbReference type="ARBA" id="ARBA00022827"/>
    </source>
</evidence>
<evidence type="ECO:0000313" key="5">
    <source>
        <dbReference type="EMBL" id="BAH06939.1"/>
    </source>
</evidence>
<dbReference type="InterPro" id="IPR036188">
    <property type="entry name" value="FAD/NAD-bd_sf"/>
</dbReference>
<evidence type="ECO:0000313" key="6">
    <source>
        <dbReference type="Proteomes" id="UP000007969"/>
    </source>
</evidence>
<dbReference type="PANTHER" id="PTHR43429:SF3">
    <property type="entry name" value="NITRITE REDUCTASE [NAD(P)H]"/>
    <property type="match status" value="1"/>
</dbReference>
<dbReference type="InterPro" id="IPR023753">
    <property type="entry name" value="FAD/NAD-binding_dom"/>
</dbReference>
<evidence type="ECO:0000256" key="2">
    <source>
        <dbReference type="ARBA" id="ARBA00022630"/>
    </source>
</evidence>
<dbReference type="Proteomes" id="UP000007969">
    <property type="component" value="Chromosome"/>
</dbReference>
<evidence type="ECO:0000256" key="1">
    <source>
        <dbReference type="ARBA" id="ARBA00001974"/>
    </source>
</evidence>
<evidence type="ECO:0000259" key="4">
    <source>
        <dbReference type="Pfam" id="PF07992"/>
    </source>
</evidence>
<feature type="domain" description="FAD/NAD(P)-binding" evidence="4">
    <location>
        <begin position="15"/>
        <end position="67"/>
    </location>
</feature>
<comment type="cofactor">
    <cofactor evidence="1">
        <name>FAD</name>
        <dbReference type="ChEBI" id="CHEBI:57692"/>
    </cofactor>
</comment>
<name>B9E364_CLOK1</name>
<organism evidence="5 6">
    <name type="scientific">Clostridium kluyveri (strain NBRC 12016)</name>
    <dbReference type="NCBI Taxonomy" id="583346"/>
    <lineage>
        <taxon>Bacteria</taxon>
        <taxon>Bacillati</taxon>
        <taxon>Bacillota</taxon>
        <taxon>Clostridia</taxon>
        <taxon>Eubacteriales</taxon>
        <taxon>Clostridiaceae</taxon>
        <taxon>Clostridium</taxon>
    </lineage>
</organism>
<dbReference type="HOGENOM" id="CLU_2179253_0_0_9"/>
<dbReference type="SUPFAM" id="SSF51905">
    <property type="entry name" value="FAD/NAD(P)-binding domain"/>
    <property type="match status" value="1"/>
</dbReference>
<dbReference type="KEGG" id="ckr:CKR_1888"/>
<dbReference type="GO" id="GO:0016491">
    <property type="term" value="F:oxidoreductase activity"/>
    <property type="evidence" value="ECO:0007669"/>
    <property type="project" value="InterPro"/>
</dbReference>
<dbReference type="EMBL" id="AP009049">
    <property type="protein sequence ID" value="BAH06939.1"/>
    <property type="molecule type" value="Genomic_DNA"/>
</dbReference>
<dbReference type="Pfam" id="PF07992">
    <property type="entry name" value="Pyr_redox_2"/>
    <property type="match status" value="1"/>
</dbReference>
<sequence length="121" mass="13277">MFIQGACSTEYLMEGVRPNIDFIKNMDIKAEKGILIDKHCKTTVDHIYVAGDVTFTAPIWPIAVKQGIIAAYNMASIKKELDDNFGMKNSMNLLGVPCVSLGKANAANVNENGEYSYKLSV</sequence>
<dbReference type="InterPro" id="IPR050260">
    <property type="entry name" value="FAD-bd_OxRdtase"/>
</dbReference>
<accession>B9E364</accession>
<gene>
    <name evidence="5" type="ordered locus">CKR_1888</name>
</gene>
<keyword evidence="2" id="KW-0285">Flavoprotein</keyword>